<keyword evidence="2" id="KW-1185">Reference proteome</keyword>
<sequence>MMVFLFGETITFSGEGEDMPRKLLYHEGPPGSYSQGYGGREWFFRVPNVLWGLGLEIGIPQPSKSVRCLIR</sequence>
<gene>
    <name evidence="1" type="ORF">D1B33_04820</name>
</gene>
<reference evidence="1 2" key="1">
    <citation type="submission" date="2018-08" db="EMBL/GenBank/DDBJ databases">
        <title>Lysinibacillus sp. YLB-03 draft genome sequence.</title>
        <authorList>
            <person name="Yu L."/>
        </authorList>
    </citation>
    <scope>NUCLEOTIDE SEQUENCE [LARGE SCALE GENOMIC DNA]</scope>
    <source>
        <strain evidence="1 2">YLB-03</strain>
    </source>
</reference>
<proteinExistence type="predicted"/>
<dbReference type="Proteomes" id="UP000265692">
    <property type="component" value="Unassembled WGS sequence"/>
</dbReference>
<accession>A0A396SA61</accession>
<evidence type="ECO:0000313" key="2">
    <source>
        <dbReference type="Proteomes" id="UP000265692"/>
    </source>
</evidence>
<organism evidence="1 2">
    <name type="scientific">Ureibacillus yapensis</name>
    <dbReference type="NCBI Taxonomy" id="2304605"/>
    <lineage>
        <taxon>Bacteria</taxon>
        <taxon>Bacillati</taxon>
        <taxon>Bacillota</taxon>
        <taxon>Bacilli</taxon>
        <taxon>Bacillales</taxon>
        <taxon>Caryophanaceae</taxon>
        <taxon>Ureibacillus</taxon>
    </lineage>
</organism>
<dbReference type="EMBL" id="QWEI01000002">
    <property type="protein sequence ID" value="RHW38214.1"/>
    <property type="molecule type" value="Genomic_DNA"/>
</dbReference>
<dbReference type="AlphaFoldDB" id="A0A396SA61"/>
<protein>
    <submittedName>
        <fullName evidence="1">Uncharacterized protein</fullName>
    </submittedName>
</protein>
<comment type="caution">
    <text evidence="1">The sequence shown here is derived from an EMBL/GenBank/DDBJ whole genome shotgun (WGS) entry which is preliminary data.</text>
</comment>
<name>A0A396SA61_9BACL</name>
<evidence type="ECO:0000313" key="1">
    <source>
        <dbReference type="EMBL" id="RHW38214.1"/>
    </source>
</evidence>